<dbReference type="EMBL" id="CM047940">
    <property type="protein sequence ID" value="KAI9903476.1"/>
    <property type="molecule type" value="Genomic_DNA"/>
</dbReference>
<reference evidence="1" key="1">
    <citation type="submission" date="2022-10" db="EMBL/GenBank/DDBJ databases">
        <title>Complete Genome of Trichothecium roseum strain YXFP-22015, a Plant Pathogen Isolated from Citrus.</title>
        <authorList>
            <person name="Wang Y."/>
            <person name="Zhu L."/>
        </authorList>
    </citation>
    <scope>NUCLEOTIDE SEQUENCE</scope>
    <source>
        <strain evidence="1">YXFP-22015</strain>
    </source>
</reference>
<evidence type="ECO:0000313" key="2">
    <source>
        <dbReference type="Proteomes" id="UP001163324"/>
    </source>
</evidence>
<evidence type="ECO:0000313" key="1">
    <source>
        <dbReference type="EMBL" id="KAI9903476.1"/>
    </source>
</evidence>
<gene>
    <name evidence="1" type="ORF">N3K66_000005</name>
</gene>
<accession>A0ACC0VAJ7</accession>
<dbReference type="Proteomes" id="UP001163324">
    <property type="component" value="Chromosome 1"/>
</dbReference>
<keyword evidence="2" id="KW-1185">Reference proteome</keyword>
<organism evidence="1 2">
    <name type="scientific">Trichothecium roseum</name>
    <dbReference type="NCBI Taxonomy" id="47278"/>
    <lineage>
        <taxon>Eukaryota</taxon>
        <taxon>Fungi</taxon>
        <taxon>Dikarya</taxon>
        <taxon>Ascomycota</taxon>
        <taxon>Pezizomycotina</taxon>
        <taxon>Sordariomycetes</taxon>
        <taxon>Hypocreomycetidae</taxon>
        <taxon>Hypocreales</taxon>
        <taxon>Hypocreales incertae sedis</taxon>
        <taxon>Trichothecium</taxon>
    </lineage>
</organism>
<protein>
    <submittedName>
        <fullName evidence="1">Uncharacterized protein</fullName>
    </submittedName>
</protein>
<comment type="caution">
    <text evidence="1">The sequence shown here is derived from an EMBL/GenBank/DDBJ whole genome shotgun (WGS) entry which is preliminary data.</text>
</comment>
<name>A0ACC0VAJ7_9HYPO</name>
<sequence length="453" mass="49193">MIEQQLDVKLGRSLLNGQRATVFEIASQVDAVQAGTDGHELSGVDLMGAIRKDLGPLLAEPLEHLVGNYKTIMPENSVVFLTGATGYLGSEILRHLLNDSTVHTVITHVRASTPESGLQRLKQPAEIYGWWDDAFTSKIEVWVGDLSHAQLGLNDEQWDRLVGRADEGNVDSIIHNGAVVNWNAGYTSLHAANVQSVVDLLGAAMVSPRNPKFVFVSGGVMMDTQSDTAAIATELSGLTGYIQTKFVAESIINEVAHRLPEGQNRISTIKPGRIIGTAGEGIANLDDYLWRVVATSIALGVHPEDAHDSWMPSQGVEMISSIITSNLHCVDGITAFQSLNTGLPVSTFWALVSSQISNPLRSTSWEDWTQQAMQLAESAGGEKHPIYAVQNFLGGIGVVGQPELDQERNDSEHLEHAVKLCTQYLVKTGFIEVCKGHDVKMQNIIQRSTGVKF</sequence>
<proteinExistence type="predicted"/>